<keyword evidence="2" id="KW-1185">Reference proteome</keyword>
<sequence>MRRWTIYIDPYKILGLNQRRTNDIQELPNDTISHLSLLLPSLFVEWIIQYQQQ</sequence>
<proteinExistence type="predicted"/>
<name>A0A8S1QS26_PARPR</name>
<evidence type="ECO:0000313" key="2">
    <source>
        <dbReference type="Proteomes" id="UP000688137"/>
    </source>
</evidence>
<dbReference type="AlphaFoldDB" id="A0A8S1QS26"/>
<dbReference type="Proteomes" id="UP000688137">
    <property type="component" value="Unassembled WGS sequence"/>
</dbReference>
<protein>
    <submittedName>
        <fullName evidence="1">Uncharacterized protein</fullName>
    </submittedName>
</protein>
<evidence type="ECO:0000313" key="1">
    <source>
        <dbReference type="EMBL" id="CAD8117604.1"/>
    </source>
</evidence>
<accession>A0A8S1QS26</accession>
<dbReference type="EMBL" id="CAJJDM010000213">
    <property type="protein sequence ID" value="CAD8117604.1"/>
    <property type="molecule type" value="Genomic_DNA"/>
</dbReference>
<gene>
    <name evidence="1" type="ORF">PPRIM_AZ9-3.1.T2040014</name>
</gene>
<reference evidence="1" key="1">
    <citation type="submission" date="2021-01" db="EMBL/GenBank/DDBJ databases">
        <authorList>
            <consortium name="Genoscope - CEA"/>
            <person name="William W."/>
        </authorList>
    </citation>
    <scope>NUCLEOTIDE SEQUENCE</scope>
</reference>
<comment type="caution">
    <text evidence="1">The sequence shown here is derived from an EMBL/GenBank/DDBJ whole genome shotgun (WGS) entry which is preliminary data.</text>
</comment>
<organism evidence="1 2">
    <name type="scientific">Paramecium primaurelia</name>
    <dbReference type="NCBI Taxonomy" id="5886"/>
    <lineage>
        <taxon>Eukaryota</taxon>
        <taxon>Sar</taxon>
        <taxon>Alveolata</taxon>
        <taxon>Ciliophora</taxon>
        <taxon>Intramacronucleata</taxon>
        <taxon>Oligohymenophorea</taxon>
        <taxon>Peniculida</taxon>
        <taxon>Parameciidae</taxon>
        <taxon>Paramecium</taxon>
    </lineage>
</organism>